<reference evidence="5" key="1">
    <citation type="journal article" date="2019" name="Int. J. Syst. Evol. Microbiol.">
        <title>The Global Catalogue of Microorganisms (GCM) 10K type strain sequencing project: providing services to taxonomists for standard genome sequencing and annotation.</title>
        <authorList>
            <consortium name="The Broad Institute Genomics Platform"/>
            <consortium name="The Broad Institute Genome Sequencing Center for Infectious Disease"/>
            <person name="Wu L."/>
            <person name="Ma J."/>
        </authorList>
    </citation>
    <scope>NUCLEOTIDE SEQUENCE [LARGE SCALE GENOMIC DNA]</scope>
    <source>
        <strain evidence="5">KCTC 33575</strain>
    </source>
</reference>
<dbReference type="Pfam" id="PF03703">
    <property type="entry name" value="bPH_2"/>
    <property type="match status" value="3"/>
</dbReference>
<evidence type="ECO:0000256" key="1">
    <source>
        <dbReference type="SAM" id="MobiDB-lite"/>
    </source>
</evidence>
<feature type="transmembrane region" description="Helical" evidence="2">
    <location>
        <begin position="398"/>
        <end position="416"/>
    </location>
</feature>
<feature type="region of interest" description="Disordered" evidence="1">
    <location>
        <begin position="156"/>
        <end position="178"/>
    </location>
</feature>
<feature type="transmembrane region" description="Helical" evidence="2">
    <location>
        <begin position="12"/>
        <end position="32"/>
    </location>
</feature>
<name>A0ABW5WX55_9STAP</name>
<dbReference type="Proteomes" id="UP001597519">
    <property type="component" value="Unassembled WGS sequence"/>
</dbReference>
<dbReference type="PANTHER" id="PTHR34473:SF2">
    <property type="entry name" value="UPF0699 TRANSMEMBRANE PROTEIN YDBT"/>
    <property type="match status" value="1"/>
</dbReference>
<protein>
    <submittedName>
        <fullName evidence="4">PH domain-containing protein</fullName>
    </submittedName>
</protein>
<organism evidence="4 5">
    <name type="scientific">Corticicoccus populi</name>
    <dbReference type="NCBI Taxonomy" id="1812821"/>
    <lineage>
        <taxon>Bacteria</taxon>
        <taxon>Bacillati</taxon>
        <taxon>Bacillota</taxon>
        <taxon>Bacilli</taxon>
        <taxon>Bacillales</taxon>
        <taxon>Staphylococcaceae</taxon>
        <taxon>Corticicoccus</taxon>
    </lineage>
</organism>
<comment type="caution">
    <text evidence="4">The sequence shown here is derived from an EMBL/GenBank/DDBJ whole genome shotgun (WGS) entry which is preliminary data.</text>
</comment>
<dbReference type="InterPro" id="IPR005182">
    <property type="entry name" value="YdbS-like_PH"/>
</dbReference>
<evidence type="ECO:0000313" key="4">
    <source>
        <dbReference type="EMBL" id="MFD2830704.1"/>
    </source>
</evidence>
<dbReference type="RefSeq" id="WP_377773982.1">
    <property type="nucleotide sequence ID" value="NZ_JBHUOQ010000003.1"/>
</dbReference>
<feature type="domain" description="YdbS-like PH" evidence="3">
    <location>
        <begin position="270"/>
        <end position="343"/>
    </location>
</feature>
<feature type="transmembrane region" description="Helical" evidence="2">
    <location>
        <begin position="240"/>
        <end position="265"/>
    </location>
</feature>
<dbReference type="InterPro" id="IPR014529">
    <property type="entry name" value="UCP026631"/>
</dbReference>
<feature type="domain" description="YdbS-like PH" evidence="3">
    <location>
        <begin position="417"/>
        <end position="496"/>
    </location>
</feature>
<accession>A0ABW5WX55</accession>
<gene>
    <name evidence="4" type="ORF">ACFSX4_09530</name>
</gene>
<evidence type="ECO:0000256" key="2">
    <source>
        <dbReference type="SAM" id="Phobius"/>
    </source>
</evidence>
<evidence type="ECO:0000259" key="3">
    <source>
        <dbReference type="Pfam" id="PF03703"/>
    </source>
</evidence>
<dbReference type="PIRSF" id="PIRSF026631">
    <property type="entry name" value="UCP026631"/>
    <property type="match status" value="1"/>
</dbReference>
<feature type="transmembrane region" description="Helical" evidence="2">
    <location>
        <begin position="374"/>
        <end position="392"/>
    </location>
</feature>
<proteinExistence type="predicted"/>
<keyword evidence="2" id="KW-1133">Transmembrane helix</keyword>
<feature type="transmembrane region" description="Helical" evidence="2">
    <location>
        <begin position="196"/>
        <end position="220"/>
    </location>
</feature>
<feature type="domain" description="YdbS-like PH" evidence="3">
    <location>
        <begin position="71"/>
        <end position="145"/>
    </location>
</feature>
<keyword evidence="5" id="KW-1185">Reference proteome</keyword>
<dbReference type="PANTHER" id="PTHR34473">
    <property type="entry name" value="UPF0699 TRANSMEMBRANE PROTEIN YDBS"/>
    <property type="match status" value="1"/>
</dbReference>
<sequence length="511" mass="58149">MYSPQKLHPVAYLGSVASGIKNLWLPIILILFNQRETIFSGNISLRWFLIVGGIFLLLLIIFGAGDFINKYRTRFWIEDKKFILKDGVLTRREKELDVGRIQSIDFNEPVLHRLFGAVKLEIKTPGEGITIDTIKKAQAEELQSILYKEKDRINEGSDSVETNVEIGDSSPWPKEEEAETSKKEFNILYKMSGKELLLMAMTSGALGSFIAIVFAFLNLIGATFLIEVYLEYFEDVFQSLAIGLTIAILFFVAVGYVIGILILLIKYYNYTLKNHHDDLAVEYGLLEKKHKSVNINRVQNIVIKDSLLRRLIGYYSLSVTITSEDFSKDNANGSVVLLPFIKKNEIYNIIQEIFPNYHVGQPDKIVPRRGYRRYFQIMTSVFIIVTAVVQYFWWSYAWIVGLVLILVTVLSGIYSARNNGYKINGEEINVLSTAFFTRSHFVIKHDKVIGAKINENPLLIRAKLANISVTTAAGAAGSSATIHYIDRKDIDKVWHWAERGMQNEENITESN</sequence>
<feature type="transmembrane region" description="Helical" evidence="2">
    <location>
        <begin position="44"/>
        <end position="64"/>
    </location>
</feature>
<dbReference type="EMBL" id="JBHUOQ010000003">
    <property type="protein sequence ID" value="MFD2830704.1"/>
    <property type="molecule type" value="Genomic_DNA"/>
</dbReference>
<keyword evidence="2" id="KW-0472">Membrane</keyword>
<keyword evidence="2" id="KW-0812">Transmembrane</keyword>
<evidence type="ECO:0000313" key="5">
    <source>
        <dbReference type="Proteomes" id="UP001597519"/>
    </source>
</evidence>